<comment type="caution">
    <text evidence="2">The sequence shown here is derived from an EMBL/GenBank/DDBJ whole genome shotgun (WGS) entry which is preliminary data.</text>
</comment>
<feature type="compositionally biased region" description="Pro residues" evidence="1">
    <location>
        <begin position="17"/>
        <end position="33"/>
    </location>
</feature>
<sequence length="54" mass="5503">MEPTRDTTEGQPYGNAAPPPARTAPLPGMPSPTAPGRTDAGRSPAGHRAGPRAR</sequence>
<protein>
    <submittedName>
        <fullName evidence="2">Tryptophan 2,3-dioxygenase</fullName>
    </submittedName>
</protein>
<accession>A0A505DED1</accession>
<proteinExistence type="predicted"/>
<evidence type="ECO:0000313" key="3">
    <source>
        <dbReference type="Proteomes" id="UP000317378"/>
    </source>
</evidence>
<evidence type="ECO:0000256" key="1">
    <source>
        <dbReference type="SAM" id="MobiDB-lite"/>
    </source>
</evidence>
<keyword evidence="3" id="KW-1185">Reference proteome</keyword>
<dbReference type="GO" id="GO:0051213">
    <property type="term" value="F:dioxygenase activity"/>
    <property type="evidence" value="ECO:0007669"/>
    <property type="project" value="UniProtKB-KW"/>
</dbReference>
<feature type="non-terminal residue" evidence="2">
    <location>
        <position position="54"/>
    </location>
</feature>
<keyword evidence="2" id="KW-0223">Dioxygenase</keyword>
<gene>
    <name evidence="2" type="ORF">FGD71_016935</name>
</gene>
<name>A0A505DED1_9ACTN</name>
<dbReference type="AlphaFoldDB" id="A0A505DED1"/>
<organism evidence="2 3">
    <name type="scientific">Streptomyces sporangiiformans</name>
    <dbReference type="NCBI Taxonomy" id="2315329"/>
    <lineage>
        <taxon>Bacteria</taxon>
        <taxon>Bacillati</taxon>
        <taxon>Actinomycetota</taxon>
        <taxon>Actinomycetes</taxon>
        <taxon>Kitasatosporales</taxon>
        <taxon>Streptomycetaceae</taxon>
        <taxon>Streptomyces</taxon>
    </lineage>
</organism>
<evidence type="ECO:0000313" key="2">
    <source>
        <dbReference type="EMBL" id="TPQ21100.1"/>
    </source>
</evidence>
<dbReference type="Proteomes" id="UP000317378">
    <property type="component" value="Unassembled WGS sequence"/>
</dbReference>
<feature type="region of interest" description="Disordered" evidence="1">
    <location>
        <begin position="1"/>
        <end position="54"/>
    </location>
</feature>
<reference evidence="2 3" key="1">
    <citation type="submission" date="2019-06" db="EMBL/GenBank/DDBJ databases">
        <title>Streptomyces sporangiiformans sp. nov., a novel actinomycete isolated from soil in Mount Song.</title>
        <authorList>
            <person name="Han L."/>
        </authorList>
    </citation>
    <scope>NUCLEOTIDE SEQUENCE [LARGE SCALE GENOMIC DNA]</scope>
    <source>
        <strain evidence="2 3">NEAU-SSA 1</strain>
    </source>
</reference>
<dbReference type="EMBL" id="VCHX02000125">
    <property type="protein sequence ID" value="TPQ21100.1"/>
    <property type="molecule type" value="Genomic_DNA"/>
</dbReference>
<keyword evidence="2" id="KW-0560">Oxidoreductase</keyword>